<dbReference type="PANTHER" id="PTHR45619">
    <property type="entry name" value="SERINE/THREONINE-PROTEIN PHOSPHATASE PP2A-RELATED"/>
    <property type="match status" value="1"/>
</dbReference>
<dbReference type="GO" id="GO:0046872">
    <property type="term" value="F:metal ion binding"/>
    <property type="evidence" value="ECO:0007669"/>
    <property type="project" value="UniProtKB-KW"/>
</dbReference>
<dbReference type="CDD" id="cd07415">
    <property type="entry name" value="MPP_PP2A_PP4_PP6"/>
    <property type="match status" value="1"/>
</dbReference>
<comment type="caution">
    <text evidence="8">The sequence shown here is derived from an EMBL/GenBank/DDBJ whole genome shotgun (WGS) entry which is preliminary data.</text>
</comment>
<feature type="compositionally biased region" description="Low complexity" evidence="6">
    <location>
        <begin position="555"/>
        <end position="568"/>
    </location>
</feature>
<proteinExistence type="inferred from homology"/>
<name>A0A1B7Y2E3_COLHI</name>
<dbReference type="GeneID" id="28869386"/>
<protein>
    <recommendedName>
        <fullName evidence="5">Serine/threonine-protein phosphatase</fullName>
        <ecNumber evidence="5">3.1.3.16</ecNumber>
    </recommendedName>
</protein>
<reference evidence="9" key="1">
    <citation type="journal article" date="2017" name="BMC Genomics">
        <title>Gapless genome assembly of Colletotrichum higginsianum reveals chromosome structure and association of transposable elements with secondary metabolite gene clusters.</title>
        <authorList>
            <person name="Dallery J.-F."/>
            <person name="Lapalu N."/>
            <person name="Zampounis A."/>
            <person name="Pigne S."/>
            <person name="Luyten I."/>
            <person name="Amselem J."/>
            <person name="Wittenberg A.H.J."/>
            <person name="Zhou S."/>
            <person name="de Queiroz M.V."/>
            <person name="Robin G.P."/>
            <person name="Auger A."/>
            <person name="Hainaut M."/>
            <person name="Henrissat B."/>
            <person name="Kim K.-T."/>
            <person name="Lee Y.-H."/>
            <person name="Lespinet O."/>
            <person name="Schwartz D.C."/>
            <person name="Thon M.R."/>
            <person name="O'Connell R.J."/>
        </authorList>
    </citation>
    <scope>NUCLEOTIDE SEQUENCE [LARGE SCALE GENOMIC DNA]</scope>
    <source>
        <strain evidence="9">IMI 349063</strain>
    </source>
</reference>
<dbReference type="RefSeq" id="XP_018154703.1">
    <property type="nucleotide sequence ID" value="XM_018305279.1"/>
</dbReference>
<dbReference type="PROSITE" id="PS00125">
    <property type="entry name" value="SER_THR_PHOSPHATASE"/>
    <property type="match status" value="1"/>
</dbReference>
<feature type="region of interest" description="Disordered" evidence="6">
    <location>
        <begin position="505"/>
        <end position="569"/>
    </location>
</feature>
<evidence type="ECO:0000313" key="8">
    <source>
        <dbReference type="EMBL" id="OBR06185.1"/>
    </source>
</evidence>
<evidence type="ECO:0000256" key="3">
    <source>
        <dbReference type="ARBA" id="ARBA00023211"/>
    </source>
</evidence>
<dbReference type="Gene3D" id="3.60.21.10">
    <property type="match status" value="1"/>
</dbReference>
<feature type="region of interest" description="Disordered" evidence="6">
    <location>
        <begin position="1"/>
        <end position="161"/>
    </location>
</feature>
<comment type="similarity">
    <text evidence="5">Belongs to the PPP phosphatase family.</text>
</comment>
<dbReference type="Proteomes" id="UP000092177">
    <property type="component" value="Unassembled WGS sequence"/>
</dbReference>
<dbReference type="Pfam" id="PF00149">
    <property type="entry name" value="Metallophos"/>
    <property type="match status" value="1"/>
</dbReference>
<dbReference type="PRINTS" id="PR00114">
    <property type="entry name" value="STPHPHTASE"/>
</dbReference>
<feature type="compositionally biased region" description="Acidic residues" evidence="6">
    <location>
        <begin position="545"/>
        <end position="554"/>
    </location>
</feature>
<evidence type="ECO:0000256" key="1">
    <source>
        <dbReference type="ARBA" id="ARBA00022723"/>
    </source>
</evidence>
<comment type="catalytic activity">
    <reaction evidence="4 5">
        <text>O-phospho-L-threonyl-[protein] + H2O = L-threonyl-[protein] + phosphate</text>
        <dbReference type="Rhea" id="RHEA:47004"/>
        <dbReference type="Rhea" id="RHEA-COMP:11060"/>
        <dbReference type="Rhea" id="RHEA-COMP:11605"/>
        <dbReference type="ChEBI" id="CHEBI:15377"/>
        <dbReference type="ChEBI" id="CHEBI:30013"/>
        <dbReference type="ChEBI" id="CHEBI:43474"/>
        <dbReference type="ChEBI" id="CHEBI:61977"/>
        <dbReference type="EC" id="3.1.3.16"/>
    </reaction>
</comment>
<evidence type="ECO:0000256" key="2">
    <source>
        <dbReference type="ARBA" id="ARBA00022801"/>
    </source>
</evidence>
<evidence type="ECO:0000256" key="4">
    <source>
        <dbReference type="ARBA" id="ARBA00048336"/>
    </source>
</evidence>
<keyword evidence="2 5" id="KW-0378">Hydrolase</keyword>
<evidence type="ECO:0000313" key="9">
    <source>
        <dbReference type="Proteomes" id="UP000092177"/>
    </source>
</evidence>
<keyword evidence="3" id="KW-0464">Manganese</keyword>
<dbReference type="InterPro" id="IPR004843">
    <property type="entry name" value="Calcineurin-like_PHP"/>
</dbReference>
<dbReference type="SMART" id="SM00156">
    <property type="entry name" value="PP2Ac"/>
    <property type="match status" value="1"/>
</dbReference>
<dbReference type="EC" id="3.1.3.16" evidence="5"/>
<accession>A0A1B7Y2E3</accession>
<feature type="compositionally biased region" description="Polar residues" evidence="6">
    <location>
        <begin position="93"/>
        <end position="110"/>
    </location>
</feature>
<dbReference type="InterPro" id="IPR047129">
    <property type="entry name" value="PPA2-like"/>
</dbReference>
<organism evidence="8 9">
    <name type="scientific">Colletotrichum higginsianum (strain IMI 349063)</name>
    <name type="common">Crucifer anthracnose fungus</name>
    <dbReference type="NCBI Taxonomy" id="759273"/>
    <lineage>
        <taxon>Eukaryota</taxon>
        <taxon>Fungi</taxon>
        <taxon>Dikarya</taxon>
        <taxon>Ascomycota</taxon>
        <taxon>Pezizomycotina</taxon>
        <taxon>Sordariomycetes</taxon>
        <taxon>Hypocreomycetidae</taxon>
        <taxon>Glomerellales</taxon>
        <taxon>Glomerellaceae</taxon>
        <taxon>Colletotrichum</taxon>
        <taxon>Colletotrichum destructivum species complex</taxon>
    </lineage>
</organism>
<evidence type="ECO:0000259" key="7">
    <source>
        <dbReference type="PROSITE" id="PS00125"/>
    </source>
</evidence>
<dbReference type="OrthoDB" id="1930084at2759"/>
<dbReference type="InterPro" id="IPR006186">
    <property type="entry name" value="Ser/Thr-sp_prot-phosphatase"/>
</dbReference>
<evidence type="ECO:0000256" key="6">
    <source>
        <dbReference type="SAM" id="MobiDB-lite"/>
    </source>
</evidence>
<keyword evidence="9" id="KW-1185">Reference proteome</keyword>
<dbReference type="GO" id="GO:0004722">
    <property type="term" value="F:protein serine/threonine phosphatase activity"/>
    <property type="evidence" value="ECO:0007669"/>
    <property type="project" value="UniProtKB-EC"/>
</dbReference>
<evidence type="ECO:0000256" key="5">
    <source>
        <dbReference type="RuleBase" id="RU004273"/>
    </source>
</evidence>
<dbReference type="KEGG" id="chig:CH63R_10305"/>
<dbReference type="SUPFAM" id="SSF56300">
    <property type="entry name" value="Metallo-dependent phosphatases"/>
    <property type="match status" value="1"/>
</dbReference>
<feature type="region of interest" description="Disordered" evidence="6">
    <location>
        <begin position="207"/>
        <end position="302"/>
    </location>
</feature>
<dbReference type="EMBL" id="LTAN01000007">
    <property type="protein sequence ID" value="OBR06185.1"/>
    <property type="molecule type" value="Genomic_DNA"/>
</dbReference>
<feature type="compositionally biased region" description="Low complexity" evidence="6">
    <location>
        <begin position="224"/>
        <end position="235"/>
    </location>
</feature>
<dbReference type="AlphaFoldDB" id="A0A1B7Y2E3"/>
<dbReference type="InterPro" id="IPR029052">
    <property type="entry name" value="Metallo-depent_PP-like"/>
</dbReference>
<gene>
    <name evidence="8" type="ORF">CH63R_10305</name>
</gene>
<feature type="compositionally biased region" description="Polar residues" evidence="6">
    <location>
        <begin position="30"/>
        <end position="41"/>
    </location>
</feature>
<keyword evidence="1" id="KW-0479">Metal-binding</keyword>
<sequence length="813" mass="89882">MDQEVESSEDKDSVSVDVYPETFPDFNQAKIPSTSASSEGSPKSEVATKSGYQPPSEEEIQAAIRRANQYQNHPVTNGPRRRPGAGGGRQRSAEVSFQLPSAHPNHQPQAQRPAPFATAPPISSPATVAPSPHSGRGRGISVPGRSGYIPTLPPLSTERPHALNVGQTRPIVVGGYDNPLEEHRQRVLRRKTADRLTLEAFLEESRRRAIQQRPSLRPLPEPPTASSSSTRTAAVAHDRAFQAPPPTQQHDTAPPHPSPLQSNPVAFNRQEPFPAISRRRSRSASLTSPSNPPPFVFPGPSGNRPLPEPIIEESCAEAEELDHVEEPELRTAQIVRLVRPSDDPAKYSSDVSLRGGSLDYEDFADEFDGFDPDYYESDDLEYDLDQPTDEFNPNVSYEFDPYEVEANSKVRTQILNKMASHIPRPGPANLSPNAGLDEWLEEAKQCHYLPERAMKELCELVKEVLMEESNIQPVCTPVTICGDIHGQFYDLLELFRVAGGMPGETRVEAPKTATTVISPEDIEPPTEITNPKLKKKVKNAGSPPADEDDEDDSVAADTSATSRADSAVEVSATSQSAETRFVFLGDFVDRGYFSLETFTLLMCLKAKYPDRIVLVRGNHESRQITQVYGFYEECQQKYGNASVWKACCHVFDFLVLAAIVDGELLCVHGGLSPEIRTIDQIRVVARAQEIPHEGAFCDLVWSDPEDVETWAISPRGAGWLFGDKVATEFNHVNGLKLIARAHQLVNEGYKYHFPQNSVVTVWSAPNYCYRCGNVASIMTVDKDMNPKFSIFSAVPDDQRHVPANRRGPGDYFL</sequence>
<feature type="domain" description="Serine/threonine specific protein phosphatases" evidence="7">
    <location>
        <begin position="615"/>
        <end position="620"/>
    </location>
</feature>
<dbReference type="VEuPathDB" id="FungiDB:CH63R_10305"/>